<comment type="caution">
    <text evidence="2">The sequence shown here is derived from an EMBL/GenBank/DDBJ whole genome shotgun (WGS) entry which is preliminary data.</text>
</comment>
<keyword evidence="1" id="KW-0812">Transmembrane</keyword>
<protein>
    <recommendedName>
        <fullName evidence="4">APC family permease</fullName>
    </recommendedName>
</protein>
<feature type="transmembrane region" description="Helical" evidence="1">
    <location>
        <begin position="178"/>
        <end position="201"/>
    </location>
</feature>
<organism evidence="2 3">
    <name type="scientific">Brevibacterium ravenspurgense</name>
    <dbReference type="NCBI Taxonomy" id="479117"/>
    <lineage>
        <taxon>Bacteria</taxon>
        <taxon>Bacillati</taxon>
        <taxon>Actinomycetota</taxon>
        <taxon>Actinomycetes</taxon>
        <taxon>Micrococcales</taxon>
        <taxon>Brevibacteriaceae</taxon>
        <taxon>Brevibacterium</taxon>
    </lineage>
</organism>
<dbReference type="EMBL" id="LQQC01000010">
    <property type="protein sequence ID" value="KXZ57974.1"/>
    <property type="molecule type" value="Genomic_DNA"/>
</dbReference>
<evidence type="ECO:0000313" key="2">
    <source>
        <dbReference type="EMBL" id="KXZ57974.1"/>
    </source>
</evidence>
<proteinExistence type="predicted"/>
<feature type="transmembrane region" description="Helical" evidence="1">
    <location>
        <begin position="146"/>
        <end position="166"/>
    </location>
</feature>
<keyword evidence="1" id="KW-0472">Membrane</keyword>
<reference evidence="2 3" key="1">
    <citation type="submission" date="2016-01" db="EMBL/GenBank/DDBJ databases">
        <title>Use of Whole Genome Sequencing to ascertain that Brevibacterium massiliense (Roux, Raoult 2009) is a later heterotypic synonym of Brevibacterium ravenspurgense (Mages 2008).</title>
        <authorList>
            <person name="Bernier A.-M."/>
            <person name="Burdz T."/>
            <person name="Huynh C."/>
            <person name="Pachecho A.L."/>
            <person name="Wiebe D."/>
            <person name="Bonner C."/>
            <person name="Bernard K."/>
        </authorList>
    </citation>
    <scope>NUCLEOTIDE SEQUENCE [LARGE SCALE GENOMIC DNA]</scope>
    <source>
        <strain evidence="2 3">CCUG56047</strain>
    </source>
</reference>
<accession>A0A150H7I2</accession>
<feature type="transmembrane region" description="Helical" evidence="1">
    <location>
        <begin position="113"/>
        <end position="140"/>
    </location>
</feature>
<feature type="transmembrane region" description="Helical" evidence="1">
    <location>
        <begin position="407"/>
        <end position="426"/>
    </location>
</feature>
<feature type="transmembrane region" description="Helical" evidence="1">
    <location>
        <begin position="380"/>
        <end position="401"/>
    </location>
</feature>
<dbReference type="AlphaFoldDB" id="A0A150H7I2"/>
<dbReference type="Proteomes" id="UP000243589">
    <property type="component" value="Unassembled WGS sequence"/>
</dbReference>
<keyword evidence="3" id="KW-1185">Reference proteome</keyword>
<evidence type="ECO:0000256" key="1">
    <source>
        <dbReference type="SAM" id="Phobius"/>
    </source>
</evidence>
<feature type="transmembrane region" description="Helical" evidence="1">
    <location>
        <begin position="331"/>
        <end position="359"/>
    </location>
</feature>
<feature type="transmembrane region" description="Helical" evidence="1">
    <location>
        <begin position="474"/>
        <end position="493"/>
    </location>
</feature>
<dbReference type="GO" id="GO:0022857">
    <property type="term" value="F:transmembrane transporter activity"/>
    <property type="evidence" value="ECO:0007669"/>
    <property type="project" value="InterPro"/>
</dbReference>
<name>A0A150H7I2_9MICO</name>
<dbReference type="GO" id="GO:0016020">
    <property type="term" value="C:membrane"/>
    <property type="evidence" value="ECO:0007669"/>
    <property type="project" value="UniProtKB-SubCell"/>
</dbReference>
<keyword evidence="1" id="KW-1133">Transmembrane helix</keyword>
<dbReference type="PANTHER" id="PTHR47704:SF1">
    <property type="entry name" value="POTASSIUM TRANSPORTER KIMA"/>
    <property type="match status" value="1"/>
</dbReference>
<feature type="transmembrane region" description="Helical" evidence="1">
    <location>
        <begin position="72"/>
        <end position="92"/>
    </location>
</feature>
<gene>
    <name evidence="2" type="ORF">Bravens_01006</name>
</gene>
<dbReference type="PATRIC" id="fig|479117.4.peg.1005"/>
<dbReference type="InterPro" id="IPR053153">
    <property type="entry name" value="APC_K+_Transporter"/>
</dbReference>
<sequence>MGAVASSFTYALKRAVVGRPFRSDHFRREALPKRLAMPVFASDMLSSVTYAPDEILLALSTSGIVAITISPWIGLAVGVVTLIMVLCFRLTLRAYPAGGDYSVVAQNLGVRPARLVAAALLVDFVLTLSVSMAVFAGFVAQLVPSLRGYTVLVALGGVAVVSLFGLRGWKGTRTLMAVPTYTFIALVFIMLAVGFGRMLAGDLPQAESAAFTLEPLAGVDTAMQGLAAVFIVLRAFSSGSVAVAGIETVAAAAPKFRQPRGRNAGNTLLITGALSATMLVGLMWLASVLGIKYAADPAAQLSKNGHSVGPDYVQHPVVGQMAEAVFSFSPVLTAVVIVVSALILLVAANTAIEGFPVLASRLARDELLPKQMATRGDRMTFSNGILVLAGASMLIIFITDAQPTKLIELYLVGVFLSFSLGQLAMVRHWSRILRRTVSGPKRTKMLIARVVGFVGVVLGLTVLVVVIITKFVGGVWMALLAMFLLYALMGGIFRHYSAVNRDLSVDPEDTDVRRLPAGTRAVVVVTSINKPALRAVAYARASRPTQLEAITVAVDAEAVEEIQKQWDAMELTVPLTIIGSPFRELIRPIMRHVTTLRRRHPQDLIIVYIPQFIVGRWWESLLHNQTVLRLKSFLAFLPGVVVATVPWRLESFNRSQVVLESAEGNIELSDLRMKK</sequence>
<dbReference type="PANTHER" id="PTHR47704">
    <property type="entry name" value="POTASSIUM TRANSPORTER KIMA"/>
    <property type="match status" value="1"/>
</dbReference>
<feature type="transmembrane region" description="Helical" evidence="1">
    <location>
        <begin position="221"/>
        <end position="246"/>
    </location>
</feature>
<evidence type="ECO:0000313" key="3">
    <source>
        <dbReference type="Proteomes" id="UP000243589"/>
    </source>
</evidence>
<dbReference type="Gene3D" id="1.20.1740.10">
    <property type="entry name" value="Amino acid/polyamine transporter I"/>
    <property type="match status" value="1"/>
</dbReference>
<feature type="transmembrane region" description="Helical" evidence="1">
    <location>
        <begin position="267"/>
        <end position="291"/>
    </location>
</feature>
<feature type="transmembrane region" description="Helical" evidence="1">
    <location>
        <begin position="446"/>
        <end position="468"/>
    </location>
</feature>
<evidence type="ECO:0008006" key="4">
    <source>
        <dbReference type="Google" id="ProtNLM"/>
    </source>
</evidence>